<dbReference type="Pfam" id="PF03466">
    <property type="entry name" value="LysR_substrate"/>
    <property type="match status" value="1"/>
</dbReference>
<evidence type="ECO:0000256" key="3">
    <source>
        <dbReference type="ARBA" id="ARBA00023125"/>
    </source>
</evidence>
<dbReference type="InterPro" id="IPR000847">
    <property type="entry name" value="LysR_HTH_N"/>
</dbReference>
<dbReference type="Gene3D" id="1.10.10.10">
    <property type="entry name" value="Winged helix-like DNA-binding domain superfamily/Winged helix DNA-binding domain"/>
    <property type="match status" value="1"/>
</dbReference>
<keyword evidence="7" id="KW-1185">Reference proteome</keyword>
<evidence type="ECO:0000259" key="5">
    <source>
        <dbReference type="PROSITE" id="PS50931"/>
    </source>
</evidence>
<proteinExistence type="inferred from homology"/>
<dbReference type="PROSITE" id="PS50931">
    <property type="entry name" value="HTH_LYSR"/>
    <property type="match status" value="1"/>
</dbReference>
<name>A0ABX0YIC1_9PSED</name>
<dbReference type="PRINTS" id="PR00039">
    <property type="entry name" value="HTHLYSR"/>
</dbReference>
<dbReference type="SUPFAM" id="SSF46785">
    <property type="entry name" value="Winged helix' DNA-binding domain"/>
    <property type="match status" value="1"/>
</dbReference>
<comment type="similarity">
    <text evidence="1">Belongs to the LysR transcriptional regulatory family.</text>
</comment>
<dbReference type="Pfam" id="PF00126">
    <property type="entry name" value="HTH_1"/>
    <property type="match status" value="1"/>
</dbReference>
<evidence type="ECO:0000256" key="2">
    <source>
        <dbReference type="ARBA" id="ARBA00023015"/>
    </source>
</evidence>
<gene>
    <name evidence="6" type="ORF">HBH25_13775</name>
</gene>
<reference evidence="6 7" key="1">
    <citation type="submission" date="2020-03" db="EMBL/GenBank/DDBJ databases">
        <authorList>
            <person name="Wang L."/>
            <person name="He N."/>
            <person name="Li Y."/>
            <person name="Fang Y."/>
            <person name="Zhang F."/>
        </authorList>
    </citation>
    <scope>NUCLEOTIDE SEQUENCE [LARGE SCALE GENOMIC DNA]</scope>
    <source>
        <strain evidence="7">hsmgli-8</strain>
    </source>
</reference>
<organism evidence="6 7">
    <name type="scientific">Pseudomonas quercus</name>
    <dbReference type="NCBI Taxonomy" id="2722792"/>
    <lineage>
        <taxon>Bacteria</taxon>
        <taxon>Pseudomonadati</taxon>
        <taxon>Pseudomonadota</taxon>
        <taxon>Gammaproteobacteria</taxon>
        <taxon>Pseudomonadales</taxon>
        <taxon>Pseudomonadaceae</taxon>
        <taxon>Pseudomonas</taxon>
    </lineage>
</organism>
<dbReference type="PANTHER" id="PTHR30126:SF94">
    <property type="entry name" value="LYSR FAMILY TRANSCRIPTIONAL REGULATOR"/>
    <property type="match status" value="1"/>
</dbReference>
<dbReference type="SUPFAM" id="SSF53850">
    <property type="entry name" value="Periplasmic binding protein-like II"/>
    <property type="match status" value="1"/>
</dbReference>
<dbReference type="Proteomes" id="UP000746535">
    <property type="component" value="Unassembled WGS sequence"/>
</dbReference>
<accession>A0ABX0YIC1</accession>
<keyword evidence="3" id="KW-0238">DNA-binding</keyword>
<dbReference type="EMBL" id="JAAVJI010000007">
    <property type="protein sequence ID" value="NJP01916.1"/>
    <property type="molecule type" value="Genomic_DNA"/>
</dbReference>
<dbReference type="InterPro" id="IPR036388">
    <property type="entry name" value="WH-like_DNA-bd_sf"/>
</dbReference>
<evidence type="ECO:0000256" key="1">
    <source>
        <dbReference type="ARBA" id="ARBA00009437"/>
    </source>
</evidence>
<dbReference type="Gene3D" id="3.40.190.290">
    <property type="match status" value="1"/>
</dbReference>
<dbReference type="RefSeq" id="WP_168084483.1">
    <property type="nucleotide sequence ID" value="NZ_JAAVJI010000007.1"/>
</dbReference>
<comment type="caution">
    <text evidence="6">The sequence shown here is derived from an EMBL/GenBank/DDBJ whole genome shotgun (WGS) entry which is preliminary data.</text>
</comment>
<evidence type="ECO:0000313" key="7">
    <source>
        <dbReference type="Proteomes" id="UP000746535"/>
    </source>
</evidence>
<feature type="domain" description="HTH lysR-type" evidence="5">
    <location>
        <begin position="1"/>
        <end position="57"/>
    </location>
</feature>
<sequence>MIRELKTFICVARRGTFAAAGQEVGLTPSAVSAQIRTLEDSLGVKLFDRTGRAATLNSAGQRAIPLAEEMLQLFARMGAPATENDFHGALRIGAIGTVQTGILPQVLVALKAKAPFIEASLIPGVSLNLLSLVDSGDLDLAIMINPPFALPKDLRAEVIAREPYVLITPKGVRGSDPAQLLRDHPFIRYDRNSFGGRSVTQFLREHKLSVRQALELDELDAIVKMVRSGLGVALVPLAGLWLENASDVRIIPLKAQTFYREIVLLTRYQQRHAPLFNLFRTCVVDAMAKHSAQAPRLDLGN</sequence>
<keyword evidence="2" id="KW-0805">Transcription regulation</keyword>
<dbReference type="PANTHER" id="PTHR30126">
    <property type="entry name" value="HTH-TYPE TRANSCRIPTIONAL REGULATOR"/>
    <property type="match status" value="1"/>
</dbReference>
<protein>
    <submittedName>
        <fullName evidence="6">LysR family transcriptional regulator</fullName>
    </submittedName>
</protein>
<evidence type="ECO:0000313" key="6">
    <source>
        <dbReference type="EMBL" id="NJP01916.1"/>
    </source>
</evidence>
<evidence type="ECO:0000256" key="4">
    <source>
        <dbReference type="ARBA" id="ARBA00023163"/>
    </source>
</evidence>
<dbReference type="InterPro" id="IPR036390">
    <property type="entry name" value="WH_DNA-bd_sf"/>
</dbReference>
<keyword evidence="4" id="KW-0804">Transcription</keyword>
<dbReference type="InterPro" id="IPR005119">
    <property type="entry name" value="LysR_subst-bd"/>
</dbReference>
<dbReference type="CDD" id="cd08427">
    <property type="entry name" value="PBP2_LTTR_like_2"/>
    <property type="match status" value="1"/>
</dbReference>